<name>A0AA37LCX9_9PEZI</name>
<reference evidence="1 2" key="1">
    <citation type="submission" date="2022-03" db="EMBL/GenBank/DDBJ databases">
        <title>Genome data of Colletotrichum spp.</title>
        <authorList>
            <person name="Utami Y.D."/>
            <person name="Hiruma K."/>
        </authorList>
    </citation>
    <scope>NUCLEOTIDE SEQUENCE [LARGE SCALE GENOMIC DNA]</scope>
    <source>
        <strain evidence="1 2">MAFF 239500</strain>
    </source>
</reference>
<gene>
    <name evidence="1" type="ORF">ColSpa_03856</name>
</gene>
<organism evidence="1 2">
    <name type="scientific">Colletotrichum spaethianum</name>
    <dbReference type="NCBI Taxonomy" id="700344"/>
    <lineage>
        <taxon>Eukaryota</taxon>
        <taxon>Fungi</taxon>
        <taxon>Dikarya</taxon>
        <taxon>Ascomycota</taxon>
        <taxon>Pezizomycotina</taxon>
        <taxon>Sordariomycetes</taxon>
        <taxon>Hypocreomycetidae</taxon>
        <taxon>Glomerellales</taxon>
        <taxon>Glomerellaceae</taxon>
        <taxon>Colletotrichum</taxon>
        <taxon>Colletotrichum spaethianum species complex</taxon>
    </lineage>
</organism>
<dbReference type="EMBL" id="BQXU01000008">
    <property type="protein sequence ID" value="GKT43675.1"/>
    <property type="molecule type" value="Genomic_DNA"/>
</dbReference>
<sequence>MPPPPDPHLHEPHEQKSRARVLICAWAFIRSLATPKRANIPPVLSQKYAVSYGSKAQHLERLRPSAGGLLLLDLVVKVDLSRLRRGGIGVSGRDRDDLGLVLTVPGGVLNLREADLGAKVGWRRGLLLGSLVVSHGLVELNVRVVANLAIIRRVGLGVVAAVALHAEGVVGSVRGLQRVPVPWLRGLESVCAAGEVRHANALILDAVLDVVAANVGAGAAFVGRQFIIATAGGAPDETLIFPRVGVILLVVFASLVELFKDLLEAGTTQGALGTTAVEEQHVVVSCRGCPLTIIVVPLAINKVASIGSVVTAAEATKVVVHRDEVTRLALLLQGGVSELLHVAKRLLATVVLRIARLLAENQVPGLLAPVDDDALAEANKRAAANVVQGRRLRLDVDNLEGLLLARAHVLVATLAALLAVRLVALVELAAGAANFVVASAPGRLGLVSSALTSCFACTYLDHSDGLILLRLVCHAGLLLNGLRRLLFADAVTLAVRTVGGVRAVRVLLGLRGTG</sequence>
<dbReference type="AlphaFoldDB" id="A0AA37LCX9"/>
<evidence type="ECO:0000313" key="1">
    <source>
        <dbReference type="EMBL" id="GKT43675.1"/>
    </source>
</evidence>
<keyword evidence="2" id="KW-1185">Reference proteome</keyword>
<dbReference type="RefSeq" id="XP_049126025.1">
    <property type="nucleotide sequence ID" value="XM_049270068.1"/>
</dbReference>
<dbReference type="Proteomes" id="UP001055115">
    <property type="component" value="Unassembled WGS sequence"/>
</dbReference>
<comment type="caution">
    <text evidence="1">The sequence shown here is derived from an EMBL/GenBank/DDBJ whole genome shotgun (WGS) entry which is preliminary data.</text>
</comment>
<proteinExistence type="predicted"/>
<evidence type="ECO:0000313" key="2">
    <source>
        <dbReference type="Proteomes" id="UP001055115"/>
    </source>
</evidence>
<protein>
    <submittedName>
        <fullName evidence="1">Uncharacterized protein</fullName>
    </submittedName>
</protein>
<dbReference type="GeneID" id="73324658"/>
<accession>A0AA37LCX9</accession>